<organism evidence="1 2">
    <name type="scientific">Channa argus</name>
    <name type="common">Northern snakehead</name>
    <name type="synonym">Ophicephalus argus</name>
    <dbReference type="NCBI Taxonomy" id="215402"/>
    <lineage>
        <taxon>Eukaryota</taxon>
        <taxon>Metazoa</taxon>
        <taxon>Chordata</taxon>
        <taxon>Craniata</taxon>
        <taxon>Vertebrata</taxon>
        <taxon>Euteleostomi</taxon>
        <taxon>Actinopterygii</taxon>
        <taxon>Neopterygii</taxon>
        <taxon>Teleostei</taxon>
        <taxon>Neoteleostei</taxon>
        <taxon>Acanthomorphata</taxon>
        <taxon>Anabantaria</taxon>
        <taxon>Anabantiformes</taxon>
        <taxon>Channoidei</taxon>
        <taxon>Channidae</taxon>
        <taxon>Channa</taxon>
    </lineage>
</organism>
<sequence length="55" mass="6367">MKDMEHKGPFCYYTNPLTSSLCSHYYPLFPKPFPLITGHRTQQAVSAHSWTSVHK</sequence>
<reference evidence="2" key="2">
    <citation type="submission" date="2019-02" db="EMBL/GenBank/DDBJ databases">
        <title>Opniocepnalus argus Var Kimnra genome.</title>
        <authorList>
            <person name="Zhou C."/>
            <person name="Xiao S."/>
        </authorList>
    </citation>
    <scope>NUCLEOTIDE SEQUENCE [LARGE SCALE GENOMIC DNA]</scope>
</reference>
<proteinExistence type="predicted"/>
<keyword evidence="2" id="KW-1185">Reference proteome</keyword>
<evidence type="ECO:0000313" key="2">
    <source>
        <dbReference type="Proteomes" id="UP000503349"/>
    </source>
</evidence>
<protein>
    <submittedName>
        <fullName evidence="1">Uncharacterized protein</fullName>
    </submittedName>
</protein>
<dbReference type="Proteomes" id="UP000503349">
    <property type="component" value="Chromosome 10"/>
</dbReference>
<name>A0A6G1PY84_CHAAH</name>
<dbReference type="EMBL" id="CM015721">
    <property type="protein sequence ID" value="KAF3694926.1"/>
    <property type="molecule type" value="Genomic_DNA"/>
</dbReference>
<gene>
    <name evidence="1" type="ORF">EXN66_Car010602</name>
</gene>
<evidence type="ECO:0000313" key="1">
    <source>
        <dbReference type="EMBL" id="KAF3694926.1"/>
    </source>
</evidence>
<accession>A0A6G1PY84</accession>
<dbReference type="AlphaFoldDB" id="A0A6G1PY84"/>
<reference evidence="1 2" key="1">
    <citation type="submission" date="2019-02" db="EMBL/GenBank/DDBJ databases">
        <title>Opniocepnalus argus genome.</title>
        <authorList>
            <person name="Zhou C."/>
            <person name="Xiao S."/>
        </authorList>
    </citation>
    <scope>NUCLEOTIDE SEQUENCE [LARGE SCALE GENOMIC DNA]</scope>
    <source>
        <strain evidence="1">OARG1902GOOAL</strain>
        <tissue evidence="1">Muscle</tissue>
    </source>
</reference>